<protein>
    <submittedName>
        <fullName evidence="2">Uncharacterized protein</fullName>
    </submittedName>
</protein>
<feature type="compositionally biased region" description="Basic residues" evidence="1">
    <location>
        <begin position="41"/>
        <end position="56"/>
    </location>
</feature>
<accession>A0AAW1TWC8</accession>
<dbReference type="EMBL" id="JARQZJ010000102">
    <property type="protein sequence ID" value="KAK9886736.1"/>
    <property type="molecule type" value="Genomic_DNA"/>
</dbReference>
<evidence type="ECO:0000313" key="2">
    <source>
        <dbReference type="EMBL" id="KAK9872647.1"/>
    </source>
</evidence>
<feature type="non-terminal residue" evidence="2">
    <location>
        <position position="108"/>
    </location>
</feature>
<dbReference type="Proteomes" id="UP001431783">
    <property type="component" value="Unassembled WGS sequence"/>
</dbReference>
<reference evidence="2 4" key="1">
    <citation type="submission" date="2023-03" db="EMBL/GenBank/DDBJ databases">
        <title>Genome insight into feeding habits of ladybird beetles.</title>
        <authorList>
            <person name="Li H.-S."/>
            <person name="Huang Y.-H."/>
            <person name="Pang H."/>
        </authorList>
    </citation>
    <scope>NUCLEOTIDE SEQUENCE [LARGE SCALE GENOMIC DNA]</scope>
    <source>
        <strain evidence="2">SYSU_2023b</strain>
        <tissue evidence="2">Whole body</tissue>
    </source>
</reference>
<proteinExistence type="predicted"/>
<sequence>MIYEYEMNFVSKYRNKFFFVDYTSITITIFCRYKKTMTKRKRPNLTNRKPKAKSNAKKSADIVPYPQDENALEETKTSMFKPIHNIVPCPQDENALEETKTSMFKPIH</sequence>
<feature type="region of interest" description="Disordered" evidence="1">
    <location>
        <begin position="41"/>
        <end position="68"/>
    </location>
</feature>
<dbReference type="EMBL" id="JARQZJ010000012">
    <property type="protein sequence ID" value="KAK9872647.1"/>
    <property type="molecule type" value="Genomic_DNA"/>
</dbReference>
<keyword evidence="4" id="KW-1185">Reference proteome</keyword>
<organism evidence="2 4">
    <name type="scientific">Henosepilachna vigintioctopunctata</name>
    <dbReference type="NCBI Taxonomy" id="420089"/>
    <lineage>
        <taxon>Eukaryota</taxon>
        <taxon>Metazoa</taxon>
        <taxon>Ecdysozoa</taxon>
        <taxon>Arthropoda</taxon>
        <taxon>Hexapoda</taxon>
        <taxon>Insecta</taxon>
        <taxon>Pterygota</taxon>
        <taxon>Neoptera</taxon>
        <taxon>Endopterygota</taxon>
        <taxon>Coleoptera</taxon>
        <taxon>Polyphaga</taxon>
        <taxon>Cucujiformia</taxon>
        <taxon>Coccinelloidea</taxon>
        <taxon>Coccinellidae</taxon>
        <taxon>Epilachninae</taxon>
        <taxon>Epilachnini</taxon>
        <taxon>Henosepilachna</taxon>
    </lineage>
</organism>
<gene>
    <name evidence="3" type="ORF">WA026_018387</name>
    <name evidence="2" type="ORF">WA026_018781</name>
</gene>
<evidence type="ECO:0000313" key="4">
    <source>
        <dbReference type="Proteomes" id="UP001431783"/>
    </source>
</evidence>
<name>A0AAW1TWC8_9CUCU</name>
<comment type="caution">
    <text evidence="2">The sequence shown here is derived from an EMBL/GenBank/DDBJ whole genome shotgun (WGS) entry which is preliminary data.</text>
</comment>
<evidence type="ECO:0000256" key="1">
    <source>
        <dbReference type="SAM" id="MobiDB-lite"/>
    </source>
</evidence>
<dbReference type="AlphaFoldDB" id="A0AAW1TWC8"/>
<evidence type="ECO:0000313" key="3">
    <source>
        <dbReference type="EMBL" id="KAK9886736.1"/>
    </source>
</evidence>